<organism evidence="1 2">
    <name type="scientific">Achlya hypogyna</name>
    <name type="common">Oomycete</name>
    <name type="synonym">Protoachlya hypogyna</name>
    <dbReference type="NCBI Taxonomy" id="1202772"/>
    <lineage>
        <taxon>Eukaryota</taxon>
        <taxon>Sar</taxon>
        <taxon>Stramenopiles</taxon>
        <taxon>Oomycota</taxon>
        <taxon>Saprolegniomycetes</taxon>
        <taxon>Saprolegniales</taxon>
        <taxon>Achlyaceae</taxon>
        <taxon>Achlya</taxon>
    </lineage>
</organism>
<comment type="caution">
    <text evidence="1">The sequence shown here is derived from an EMBL/GenBank/DDBJ whole genome shotgun (WGS) entry which is preliminary data.</text>
</comment>
<keyword evidence="2" id="KW-1185">Reference proteome</keyword>
<gene>
    <name evidence="1" type="ORF">ACHHYP_03123</name>
</gene>
<protein>
    <submittedName>
        <fullName evidence="1">Uncharacterized protein</fullName>
    </submittedName>
</protein>
<sequence length="97" mass="11080">MLSVRRALVARVPTTLSAAAMPTRSFSDKWSEKEKAEEKRYFNKEDEKALRQLLNKMKSQVNSEGHEAADKKSLAKILGDNASPETVEKLLKWKHDH</sequence>
<dbReference type="AlphaFoldDB" id="A0A1V9Z4G4"/>
<name>A0A1V9Z4G4_ACHHY</name>
<dbReference type="EMBL" id="JNBR01000437">
    <property type="protein sequence ID" value="OQR92876.1"/>
    <property type="molecule type" value="Genomic_DNA"/>
</dbReference>
<dbReference type="Proteomes" id="UP000243579">
    <property type="component" value="Unassembled WGS sequence"/>
</dbReference>
<reference evidence="1 2" key="1">
    <citation type="journal article" date="2014" name="Genome Biol. Evol.">
        <title>The secreted proteins of Achlya hypogyna and Thraustotheca clavata identify the ancestral oomycete secretome and reveal gene acquisitions by horizontal gene transfer.</title>
        <authorList>
            <person name="Misner I."/>
            <person name="Blouin N."/>
            <person name="Leonard G."/>
            <person name="Richards T.A."/>
            <person name="Lane C.E."/>
        </authorList>
    </citation>
    <scope>NUCLEOTIDE SEQUENCE [LARGE SCALE GENOMIC DNA]</scope>
    <source>
        <strain evidence="1 2">ATCC 48635</strain>
    </source>
</reference>
<dbReference type="OrthoDB" id="301837at2759"/>
<proteinExistence type="predicted"/>
<accession>A0A1V9Z4G4</accession>
<evidence type="ECO:0000313" key="1">
    <source>
        <dbReference type="EMBL" id="OQR92876.1"/>
    </source>
</evidence>
<evidence type="ECO:0000313" key="2">
    <source>
        <dbReference type="Proteomes" id="UP000243579"/>
    </source>
</evidence>